<reference evidence="2 3" key="1">
    <citation type="submission" date="2020-06" db="EMBL/GenBank/DDBJ databases">
        <title>Transcriptomic and genomic resources for Thalictrum thalictroides and T. hernandezii: Facilitating candidate gene discovery in an emerging model plant lineage.</title>
        <authorList>
            <person name="Arias T."/>
            <person name="Riano-Pachon D.M."/>
            <person name="Di Stilio V.S."/>
        </authorList>
    </citation>
    <scope>NUCLEOTIDE SEQUENCE [LARGE SCALE GENOMIC DNA]</scope>
    <source>
        <strain evidence="3">cv. WT478/WT964</strain>
        <tissue evidence="2">Leaves</tissue>
    </source>
</reference>
<dbReference type="Proteomes" id="UP000554482">
    <property type="component" value="Unassembled WGS sequence"/>
</dbReference>
<organism evidence="2 3">
    <name type="scientific">Thalictrum thalictroides</name>
    <name type="common">Rue-anemone</name>
    <name type="synonym">Anemone thalictroides</name>
    <dbReference type="NCBI Taxonomy" id="46969"/>
    <lineage>
        <taxon>Eukaryota</taxon>
        <taxon>Viridiplantae</taxon>
        <taxon>Streptophyta</taxon>
        <taxon>Embryophyta</taxon>
        <taxon>Tracheophyta</taxon>
        <taxon>Spermatophyta</taxon>
        <taxon>Magnoliopsida</taxon>
        <taxon>Ranunculales</taxon>
        <taxon>Ranunculaceae</taxon>
        <taxon>Thalictroideae</taxon>
        <taxon>Thalictrum</taxon>
    </lineage>
</organism>
<protein>
    <submittedName>
        <fullName evidence="2">Hydroxyproline-rich glycoprotein family protein</fullName>
    </submittedName>
</protein>
<evidence type="ECO:0000313" key="2">
    <source>
        <dbReference type="EMBL" id="KAF5201215.1"/>
    </source>
</evidence>
<feature type="region of interest" description="Disordered" evidence="1">
    <location>
        <begin position="66"/>
        <end position="123"/>
    </location>
</feature>
<gene>
    <name evidence="2" type="ORF">FRX31_009198</name>
</gene>
<feature type="compositionally biased region" description="Polar residues" evidence="1">
    <location>
        <begin position="66"/>
        <end position="81"/>
    </location>
</feature>
<dbReference type="PANTHER" id="PTHR47911">
    <property type="entry name" value="HYDROXYPROLINE-RICH GLYCOPROTEIN-LIKE"/>
    <property type="match status" value="1"/>
</dbReference>
<dbReference type="PANTHER" id="PTHR47911:SF1">
    <property type="entry name" value="OS06G0664400 PROTEIN"/>
    <property type="match status" value="1"/>
</dbReference>
<dbReference type="AlphaFoldDB" id="A0A7J6WXF0"/>
<comment type="caution">
    <text evidence="2">The sequence shown here is derived from an EMBL/GenBank/DDBJ whole genome shotgun (WGS) entry which is preliminary data.</text>
</comment>
<name>A0A7J6WXF0_THATH</name>
<sequence>MKELIDELMTRVPAMKELIDYYCGPDTVTAKQQQQELERVAKTLPENVPSSVKRFTDRAVLSLQSWQPYKTEGSRNTTDSDCWSKGKGVGENDNSGWGSAAIQNTDTWGKGKSNAGKECGVAT</sequence>
<accession>A0A7J6WXF0</accession>
<keyword evidence="3" id="KW-1185">Reference proteome</keyword>
<evidence type="ECO:0000256" key="1">
    <source>
        <dbReference type="SAM" id="MobiDB-lite"/>
    </source>
</evidence>
<dbReference type="OrthoDB" id="1932806at2759"/>
<dbReference type="EMBL" id="JABWDY010009719">
    <property type="protein sequence ID" value="KAF5201215.1"/>
    <property type="molecule type" value="Genomic_DNA"/>
</dbReference>
<feature type="non-terminal residue" evidence="2">
    <location>
        <position position="1"/>
    </location>
</feature>
<feature type="compositionally biased region" description="Polar residues" evidence="1">
    <location>
        <begin position="92"/>
        <end position="107"/>
    </location>
</feature>
<evidence type="ECO:0000313" key="3">
    <source>
        <dbReference type="Proteomes" id="UP000554482"/>
    </source>
</evidence>
<proteinExistence type="predicted"/>